<dbReference type="RefSeq" id="XP_013311739.1">
    <property type="nucleotide sequence ID" value="XM_013456285.1"/>
</dbReference>
<dbReference type="EMBL" id="KN847322">
    <property type="protein sequence ID" value="KIW51155.1"/>
    <property type="molecule type" value="Genomic_DNA"/>
</dbReference>
<dbReference type="SUPFAM" id="SSF56281">
    <property type="entry name" value="Metallo-hydrolase/oxidoreductase"/>
    <property type="match status" value="1"/>
</dbReference>
<dbReference type="InterPro" id="IPR001279">
    <property type="entry name" value="Metallo-B-lactamas"/>
</dbReference>
<dbReference type="PANTHER" id="PTHR43084">
    <property type="entry name" value="PERSULFIDE DIOXYGENASE ETHE1"/>
    <property type="match status" value="1"/>
</dbReference>
<dbReference type="AlphaFoldDB" id="A0A0D2E912"/>
<name>A0A0D2E912_9EURO</name>
<dbReference type="PANTHER" id="PTHR43084:SF1">
    <property type="entry name" value="PERSULFIDE DIOXYGENASE ETHE1, MITOCHONDRIAL"/>
    <property type="match status" value="1"/>
</dbReference>
<gene>
    <name evidence="3" type="ORF">PV05_09903</name>
</gene>
<keyword evidence="4" id="KW-1185">Reference proteome</keyword>
<evidence type="ECO:0000313" key="3">
    <source>
        <dbReference type="EMBL" id="KIW51155.1"/>
    </source>
</evidence>
<dbReference type="GO" id="GO:0006749">
    <property type="term" value="P:glutathione metabolic process"/>
    <property type="evidence" value="ECO:0007669"/>
    <property type="project" value="TreeGrafter"/>
</dbReference>
<organism evidence="3 4">
    <name type="scientific">Exophiala xenobiotica</name>
    <dbReference type="NCBI Taxonomy" id="348802"/>
    <lineage>
        <taxon>Eukaryota</taxon>
        <taxon>Fungi</taxon>
        <taxon>Dikarya</taxon>
        <taxon>Ascomycota</taxon>
        <taxon>Pezizomycotina</taxon>
        <taxon>Eurotiomycetes</taxon>
        <taxon>Chaetothyriomycetidae</taxon>
        <taxon>Chaetothyriales</taxon>
        <taxon>Herpotrichiellaceae</taxon>
        <taxon>Exophiala</taxon>
    </lineage>
</organism>
<dbReference type="HOGENOM" id="CLU_126105_0_0_1"/>
<evidence type="ECO:0000256" key="1">
    <source>
        <dbReference type="SAM" id="MobiDB-lite"/>
    </source>
</evidence>
<dbReference type="OrthoDB" id="449487at2759"/>
<dbReference type="InterPro" id="IPR036866">
    <property type="entry name" value="RibonucZ/Hydroxyglut_hydro"/>
</dbReference>
<proteinExistence type="predicted"/>
<sequence length="184" mass="20860">MFRKEWVGYTIFPKKTYMKPSTTLFDDYETFPISGIEARVTHLPGHTPDHIGYIIGSYVFTGDSMFNPDVGSARCDFPGDSATELYNAMLKLLNFPAHCKLYTGHDYPTERRQASVGGHGTKAFPFTTVKTQSEENKNVKSGIKKEEFVKWRLDRDRGLAEPKLLQQSMQVNVRGGRLPRDSDS</sequence>
<dbReference type="GO" id="GO:0050313">
    <property type="term" value="F:sulfur dioxygenase activity"/>
    <property type="evidence" value="ECO:0007669"/>
    <property type="project" value="TreeGrafter"/>
</dbReference>
<feature type="domain" description="Metallo-beta-lactamase" evidence="2">
    <location>
        <begin position="27"/>
        <end position="105"/>
    </location>
</feature>
<accession>A0A0D2E912</accession>
<evidence type="ECO:0000313" key="4">
    <source>
        <dbReference type="Proteomes" id="UP000054342"/>
    </source>
</evidence>
<dbReference type="GO" id="GO:0070813">
    <property type="term" value="P:hydrogen sulfide metabolic process"/>
    <property type="evidence" value="ECO:0007669"/>
    <property type="project" value="TreeGrafter"/>
</dbReference>
<dbReference type="STRING" id="348802.A0A0D2E912"/>
<dbReference type="GeneID" id="25331811"/>
<protein>
    <recommendedName>
        <fullName evidence="2">Metallo-beta-lactamase domain-containing protein</fullName>
    </recommendedName>
</protein>
<dbReference type="Gene3D" id="3.60.15.10">
    <property type="entry name" value="Ribonuclease Z/Hydroxyacylglutathione hydrolase-like"/>
    <property type="match status" value="1"/>
</dbReference>
<dbReference type="InterPro" id="IPR051682">
    <property type="entry name" value="Mito_Persulfide_Diox"/>
</dbReference>
<reference evidence="3 4" key="1">
    <citation type="submission" date="2015-01" db="EMBL/GenBank/DDBJ databases">
        <title>The Genome Sequence of Exophiala xenobiotica CBS118157.</title>
        <authorList>
            <consortium name="The Broad Institute Genomics Platform"/>
            <person name="Cuomo C."/>
            <person name="de Hoog S."/>
            <person name="Gorbushina A."/>
            <person name="Stielow B."/>
            <person name="Teixiera M."/>
            <person name="Abouelleil A."/>
            <person name="Chapman S.B."/>
            <person name="Priest M."/>
            <person name="Young S.K."/>
            <person name="Wortman J."/>
            <person name="Nusbaum C."/>
            <person name="Birren B."/>
        </authorList>
    </citation>
    <scope>NUCLEOTIDE SEQUENCE [LARGE SCALE GENOMIC DNA]</scope>
    <source>
        <strain evidence="3 4">CBS 118157</strain>
    </source>
</reference>
<dbReference type="Pfam" id="PF00753">
    <property type="entry name" value="Lactamase_B"/>
    <property type="match status" value="1"/>
</dbReference>
<dbReference type="Proteomes" id="UP000054342">
    <property type="component" value="Unassembled WGS sequence"/>
</dbReference>
<evidence type="ECO:0000259" key="2">
    <source>
        <dbReference type="Pfam" id="PF00753"/>
    </source>
</evidence>
<feature type="region of interest" description="Disordered" evidence="1">
    <location>
        <begin position="164"/>
        <end position="184"/>
    </location>
</feature>